<keyword evidence="6" id="KW-0031">Aminopeptidase</keyword>
<evidence type="ECO:0000256" key="2">
    <source>
        <dbReference type="ARBA" id="ARBA00004496"/>
    </source>
</evidence>
<evidence type="ECO:0000313" key="12">
    <source>
        <dbReference type="EMBL" id="GAL85885.1"/>
    </source>
</evidence>
<evidence type="ECO:0000256" key="9">
    <source>
        <dbReference type="ARBA" id="ARBA00022801"/>
    </source>
</evidence>
<dbReference type="GO" id="GO:0006508">
    <property type="term" value="P:proteolysis"/>
    <property type="evidence" value="ECO:0007669"/>
    <property type="project" value="UniProtKB-KW"/>
</dbReference>
<evidence type="ECO:0000313" key="13">
    <source>
        <dbReference type="Proteomes" id="UP000030185"/>
    </source>
</evidence>
<keyword evidence="7" id="KW-0963">Cytoplasm</keyword>
<dbReference type="PANTHER" id="PTHR43722:SF1">
    <property type="entry name" value="PROLINE IMINOPEPTIDASE"/>
    <property type="match status" value="1"/>
</dbReference>
<dbReference type="PANTHER" id="PTHR43722">
    <property type="entry name" value="PROLINE IMINOPEPTIDASE"/>
    <property type="match status" value="1"/>
</dbReference>
<dbReference type="Proteomes" id="UP000030185">
    <property type="component" value="Unassembled WGS sequence"/>
</dbReference>
<evidence type="ECO:0000256" key="3">
    <source>
        <dbReference type="ARBA" id="ARBA00010088"/>
    </source>
</evidence>
<sequence length="328" mass="36860">MRKIIFMALICMHLSACKKEDLAKPGALVPLTVDQDTNLPSLEINGTLLHVESHGNPSDPLLIIIHGGPGGDYRSMLNAKLFANEGFYVVLYDQRGSGLSKREDKSQYEQANAVQIFIDDLHCLINHFQISPSQKVYLLGHSWGAMLATAYISQNPQRISGVILAEPGGLTWPQTEEYLSRSNKIKFFSEALNDAIFPEQIISGRSEQEVLDYKACFFSNYENAPGNTIGNAGPYPFWRNGAVAFESLIDNAERNSFDFTGNLNQFAPKILFLYSERNKAYGLSWAEKVSAPYPNKDIQLVLNCGHEMLYFGWEDLYPKVKNYLNQVK</sequence>
<evidence type="ECO:0000256" key="10">
    <source>
        <dbReference type="ARBA" id="ARBA00029605"/>
    </source>
</evidence>
<evidence type="ECO:0000256" key="6">
    <source>
        <dbReference type="ARBA" id="ARBA00022438"/>
    </source>
</evidence>
<dbReference type="InterPro" id="IPR000073">
    <property type="entry name" value="AB_hydrolase_1"/>
</dbReference>
<comment type="similarity">
    <text evidence="3">Belongs to the peptidase S33 family.</text>
</comment>
<dbReference type="GO" id="GO:0005737">
    <property type="term" value="C:cytoplasm"/>
    <property type="evidence" value="ECO:0007669"/>
    <property type="project" value="UniProtKB-SubCell"/>
</dbReference>
<gene>
    <name evidence="12" type="ORF">MYP_3114</name>
</gene>
<dbReference type="STRING" id="153721.MYP_3114"/>
<comment type="caution">
    <text evidence="12">The sequence shown here is derived from an EMBL/GenBank/DDBJ whole genome shotgun (WGS) entry which is preliminary data.</text>
</comment>
<organism evidence="12 13">
    <name type="scientific">Sporocytophaga myxococcoides</name>
    <dbReference type="NCBI Taxonomy" id="153721"/>
    <lineage>
        <taxon>Bacteria</taxon>
        <taxon>Pseudomonadati</taxon>
        <taxon>Bacteroidota</taxon>
        <taxon>Cytophagia</taxon>
        <taxon>Cytophagales</taxon>
        <taxon>Cytophagaceae</taxon>
        <taxon>Sporocytophaga</taxon>
    </lineage>
</organism>
<accession>A0A098LFY7</accession>
<dbReference type="SUPFAM" id="SSF53474">
    <property type="entry name" value="alpha/beta-Hydrolases"/>
    <property type="match status" value="1"/>
</dbReference>
<evidence type="ECO:0000256" key="1">
    <source>
        <dbReference type="ARBA" id="ARBA00001585"/>
    </source>
</evidence>
<dbReference type="Pfam" id="PF00561">
    <property type="entry name" value="Abhydrolase_1"/>
    <property type="match status" value="1"/>
</dbReference>
<dbReference type="AlphaFoldDB" id="A0A098LFY7"/>
<dbReference type="EC" id="3.4.11.5" evidence="4"/>
<proteinExistence type="inferred from homology"/>
<keyword evidence="13" id="KW-1185">Reference proteome</keyword>
<dbReference type="InterPro" id="IPR002410">
    <property type="entry name" value="Peptidase_S33"/>
</dbReference>
<keyword evidence="8" id="KW-0645">Protease</keyword>
<dbReference type="RefSeq" id="WP_052430240.1">
    <property type="nucleotide sequence ID" value="NZ_BBLT01000006.1"/>
</dbReference>
<dbReference type="GO" id="GO:0004177">
    <property type="term" value="F:aminopeptidase activity"/>
    <property type="evidence" value="ECO:0007669"/>
    <property type="project" value="UniProtKB-KW"/>
</dbReference>
<dbReference type="PRINTS" id="PR00793">
    <property type="entry name" value="PROAMNOPTASE"/>
</dbReference>
<dbReference type="OrthoDB" id="9796770at2"/>
<comment type="subcellular location">
    <subcellularLocation>
        <location evidence="2">Cytoplasm</location>
    </subcellularLocation>
</comment>
<dbReference type="EMBL" id="BBLT01000006">
    <property type="protein sequence ID" value="GAL85885.1"/>
    <property type="molecule type" value="Genomic_DNA"/>
</dbReference>
<reference evidence="12 13" key="1">
    <citation type="submission" date="2014-09" db="EMBL/GenBank/DDBJ databases">
        <title>Sporocytophaga myxococcoides PG-01 genome sequencing.</title>
        <authorList>
            <person name="Liu L."/>
            <person name="Gao P.J."/>
            <person name="Chen G.J."/>
            <person name="Wang L.S."/>
        </authorList>
    </citation>
    <scope>NUCLEOTIDE SEQUENCE [LARGE SCALE GENOMIC DNA]</scope>
    <source>
        <strain evidence="12 13">PG-01</strain>
    </source>
</reference>
<evidence type="ECO:0000259" key="11">
    <source>
        <dbReference type="Pfam" id="PF00561"/>
    </source>
</evidence>
<evidence type="ECO:0000256" key="4">
    <source>
        <dbReference type="ARBA" id="ARBA00012568"/>
    </source>
</evidence>
<evidence type="ECO:0000256" key="8">
    <source>
        <dbReference type="ARBA" id="ARBA00022670"/>
    </source>
</evidence>
<comment type="catalytic activity">
    <reaction evidence="1">
        <text>Release of N-terminal proline from a peptide.</text>
        <dbReference type="EC" id="3.4.11.5"/>
    </reaction>
</comment>
<evidence type="ECO:0000256" key="7">
    <source>
        <dbReference type="ARBA" id="ARBA00022490"/>
    </source>
</evidence>
<name>A0A098LFY7_9BACT</name>
<feature type="domain" description="AB hydrolase-1" evidence="11">
    <location>
        <begin position="60"/>
        <end position="181"/>
    </location>
</feature>
<dbReference type="eggNOG" id="COG2267">
    <property type="taxonomic scope" value="Bacteria"/>
</dbReference>
<dbReference type="Gene3D" id="3.40.50.1820">
    <property type="entry name" value="alpha/beta hydrolase"/>
    <property type="match status" value="1"/>
</dbReference>
<dbReference type="InterPro" id="IPR029058">
    <property type="entry name" value="AB_hydrolase_fold"/>
</dbReference>
<dbReference type="InterPro" id="IPR005944">
    <property type="entry name" value="Pro_iminopeptidase"/>
</dbReference>
<protein>
    <recommendedName>
        <fullName evidence="5">Proline iminopeptidase</fullName>
        <ecNumber evidence="4">3.4.11.5</ecNumber>
    </recommendedName>
    <alternativeName>
        <fullName evidence="10">Prolyl aminopeptidase</fullName>
    </alternativeName>
</protein>
<evidence type="ECO:0000256" key="5">
    <source>
        <dbReference type="ARBA" id="ARBA00021843"/>
    </source>
</evidence>
<keyword evidence="9 12" id="KW-0378">Hydrolase</keyword>